<protein>
    <submittedName>
        <fullName evidence="1">Cyclopropane-fatty-acyl-phospholipid synthase</fullName>
    </submittedName>
</protein>
<dbReference type="KEGG" id="hat:RC74_17950"/>
<sequence length="251" mass="28082">MTTGTEYIKGVTTHTRRGAIAHRFKYTVDYVLIDAEGTQENPSFFSRNRFNLMSVYDQDHGGPLKAGTGAKWVRDILAAHGLTRPHLRILLLTQPRVLGYIFNPVSFWLVLEGTDLIAAIAEVSTPFGDRHSYLCHQPDLSPITADTRITMPKALHVSPFQEVAGTYEFSFDIRAEKISIRILHRNGDEGVVACLAGPRVPMTNARLINASLRRPLGALRTMILIHWQALRLKLKGAKYRTRPAPPTTEVT</sequence>
<dbReference type="Proteomes" id="UP000070371">
    <property type="component" value="Chromosome"/>
</dbReference>
<name>A0A126V5B2_9RHOB</name>
<evidence type="ECO:0000313" key="2">
    <source>
        <dbReference type="Proteomes" id="UP000070371"/>
    </source>
</evidence>
<accession>A0A126V5B2</accession>
<dbReference type="STRING" id="1579316.RC74_17950"/>
<gene>
    <name evidence="1" type="ORF">RC74_17950</name>
</gene>
<keyword evidence="2" id="KW-1185">Reference proteome</keyword>
<dbReference type="PANTHER" id="PTHR33973">
    <property type="entry name" value="OS07G0153300 PROTEIN"/>
    <property type="match status" value="1"/>
</dbReference>
<dbReference type="Pfam" id="PF07103">
    <property type="entry name" value="DUF1365"/>
    <property type="match status" value="1"/>
</dbReference>
<proteinExistence type="predicted"/>
<dbReference type="AlphaFoldDB" id="A0A126V5B2"/>
<dbReference type="OrthoDB" id="9778801at2"/>
<organism evidence="1 2">
    <name type="scientific">Falsihalocynthiibacter arcticus</name>
    <dbReference type="NCBI Taxonomy" id="1579316"/>
    <lineage>
        <taxon>Bacteria</taxon>
        <taxon>Pseudomonadati</taxon>
        <taxon>Pseudomonadota</taxon>
        <taxon>Alphaproteobacteria</taxon>
        <taxon>Rhodobacterales</taxon>
        <taxon>Roseobacteraceae</taxon>
        <taxon>Falsihalocynthiibacter</taxon>
    </lineage>
</organism>
<dbReference type="InterPro" id="IPR010775">
    <property type="entry name" value="DUF1365"/>
</dbReference>
<evidence type="ECO:0000313" key="1">
    <source>
        <dbReference type="EMBL" id="AML52889.1"/>
    </source>
</evidence>
<reference evidence="1 2" key="1">
    <citation type="submission" date="2016-02" db="EMBL/GenBank/DDBJ databases">
        <title>Complete genome sequence of Halocynthiibacter arcticus PAMC 20958t from arctic marine sediment.</title>
        <authorList>
            <person name="Lee Y.M."/>
            <person name="Baek K."/>
            <person name="Lee H.K."/>
            <person name="Shin S.C."/>
        </authorList>
    </citation>
    <scope>NUCLEOTIDE SEQUENCE [LARGE SCALE GENOMIC DNA]</scope>
    <source>
        <strain evidence="1">PAMC 20958</strain>
    </source>
</reference>
<dbReference type="EMBL" id="CP014327">
    <property type="protein sequence ID" value="AML52889.1"/>
    <property type="molecule type" value="Genomic_DNA"/>
</dbReference>
<dbReference type="PANTHER" id="PTHR33973:SF4">
    <property type="entry name" value="OS07G0153300 PROTEIN"/>
    <property type="match status" value="1"/>
</dbReference>
<dbReference type="RefSeq" id="WP_039000773.1">
    <property type="nucleotide sequence ID" value="NZ_CP014327.1"/>
</dbReference>